<evidence type="ECO:0000313" key="1">
    <source>
        <dbReference type="EMBL" id="KKL84879.1"/>
    </source>
</evidence>
<feature type="non-terminal residue" evidence="1">
    <location>
        <position position="1"/>
    </location>
</feature>
<protein>
    <submittedName>
        <fullName evidence="1">Uncharacterized protein</fullName>
    </submittedName>
</protein>
<sequence length="65" mass="7670">TIEGDGNDTIREILQGDLENTKEHWLRIGDYFICKNDILHIRIEGEPTLEKHIRKELQNKGKKKQ</sequence>
<reference evidence="1" key="1">
    <citation type="journal article" date="2015" name="Nature">
        <title>Complex archaea that bridge the gap between prokaryotes and eukaryotes.</title>
        <authorList>
            <person name="Spang A."/>
            <person name="Saw J.H."/>
            <person name="Jorgensen S.L."/>
            <person name="Zaremba-Niedzwiedzka K."/>
            <person name="Martijn J."/>
            <person name="Lind A.E."/>
            <person name="van Eijk R."/>
            <person name="Schleper C."/>
            <person name="Guy L."/>
            <person name="Ettema T.J."/>
        </authorList>
    </citation>
    <scope>NUCLEOTIDE SEQUENCE</scope>
</reference>
<dbReference type="AlphaFoldDB" id="A0A0F9FER8"/>
<proteinExistence type="predicted"/>
<organism evidence="1">
    <name type="scientific">marine sediment metagenome</name>
    <dbReference type="NCBI Taxonomy" id="412755"/>
    <lineage>
        <taxon>unclassified sequences</taxon>
        <taxon>metagenomes</taxon>
        <taxon>ecological metagenomes</taxon>
    </lineage>
</organism>
<comment type="caution">
    <text evidence="1">The sequence shown here is derived from an EMBL/GenBank/DDBJ whole genome shotgun (WGS) entry which is preliminary data.</text>
</comment>
<name>A0A0F9FER8_9ZZZZ</name>
<accession>A0A0F9FER8</accession>
<gene>
    <name evidence="1" type="ORF">LCGC14_1960340</name>
</gene>
<dbReference type="EMBL" id="LAZR01021572">
    <property type="protein sequence ID" value="KKL84879.1"/>
    <property type="molecule type" value="Genomic_DNA"/>
</dbReference>